<evidence type="ECO:0000256" key="8">
    <source>
        <dbReference type="ARBA" id="ARBA00047591"/>
    </source>
</evidence>
<dbReference type="AlphaFoldDB" id="A0AAF0J4K8"/>
<evidence type="ECO:0000256" key="5">
    <source>
        <dbReference type="ARBA" id="ARBA00023026"/>
    </source>
</evidence>
<dbReference type="InterPro" id="IPR029058">
    <property type="entry name" value="AB_hydrolase_fold"/>
</dbReference>
<keyword evidence="4" id="KW-0442">Lipid degradation</keyword>
<gene>
    <name evidence="11" type="ORF">MNAN1_003154</name>
</gene>
<organism evidence="11 12">
    <name type="scientific">Malassezia nana</name>
    <dbReference type="NCBI Taxonomy" id="180528"/>
    <lineage>
        <taxon>Eukaryota</taxon>
        <taxon>Fungi</taxon>
        <taxon>Dikarya</taxon>
        <taxon>Basidiomycota</taxon>
        <taxon>Ustilaginomycotina</taxon>
        <taxon>Malasseziomycetes</taxon>
        <taxon>Malasseziales</taxon>
        <taxon>Malasseziaceae</taxon>
        <taxon>Malassezia</taxon>
    </lineage>
</organism>
<keyword evidence="5" id="KW-0843">Virulence</keyword>
<dbReference type="EC" id="3.1.1.3" evidence="2"/>
<feature type="chain" id="PRO_5041785721" description="triacylglycerol lipase" evidence="10">
    <location>
        <begin position="21"/>
        <end position="458"/>
    </location>
</feature>
<evidence type="ECO:0000256" key="4">
    <source>
        <dbReference type="ARBA" id="ARBA00022963"/>
    </source>
</evidence>
<dbReference type="PANTHER" id="PTHR34853:SF5">
    <property type="entry name" value="LIP-DOMAIN-CONTAINING PROTEIN-RELATED"/>
    <property type="match status" value="1"/>
</dbReference>
<feature type="signal peptide" evidence="10">
    <location>
        <begin position="1"/>
        <end position="20"/>
    </location>
</feature>
<proteinExistence type="inferred from homology"/>
<dbReference type="Gene3D" id="3.40.50.1820">
    <property type="entry name" value="alpha/beta hydrolase"/>
    <property type="match status" value="1"/>
</dbReference>
<evidence type="ECO:0000256" key="2">
    <source>
        <dbReference type="ARBA" id="ARBA00013279"/>
    </source>
</evidence>
<dbReference type="EMBL" id="CP119897">
    <property type="protein sequence ID" value="WFD28148.1"/>
    <property type="molecule type" value="Genomic_DNA"/>
</dbReference>
<evidence type="ECO:0000256" key="3">
    <source>
        <dbReference type="ARBA" id="ARBA00022801"/>
    </source>
</evidence>
<dbReference type="SUPFAM" id="SSF53474">
    <property type="entry name" value="alpha/beta-Hydrolases"/>
    <property type="match status" value="1"/>
</dbReference>
<dbReference type="PANTHER" id="PTHR34853">
    <property type="match status" value="1"/>
</dbReference>
<keyword evidence="3" id="KW-0378">Hydrolase</keyword>
<evidence type="ECO:0000256" key="9">
    <source>
        <dbReference type="ARBA" id="ARBA00048461"/>
    </source>
</evidence>
<name>A0AAF0J4K8_9BASI</name>
<comment type="catalytic activity">
    <reaction evidence="1">
        <text>a triacylglycerol + H2O = a diacylglycerol + a fatty acid + H(+)</text>
        <dbReference type="Rhea" id="RHEA:12044"/>
        <dbReference type="ChEBI" id="CHEBI:15377"/>
        <dbReference type="ChEBI" id="CHEBI:15378"/>
        <dbReference type="ChEBI" id="CHEBI:17855"/>
        <dbReference type="ChEBI" id="CHEBI:18035"/>
        <dbReference type="ChEBI" id="CHEBI:28868"/>
        <dbReference type="EC" id="3.1.1.3"/>
    </reaction>
</comment>
<dbReference type="Gene3D" id="1.10.260.130">
    <property type="match status" value="1"/>
</dbReference>
<dbReference type="PIRSF" id="PIRSF029171">
    <property type="entry name" value="Esterase_LipA"/>
    <property type="match status" value="1"/>
</dbReference>
<evidence type="ECO:0000313" key="12">
    <source>
        <dbReference type="Proteomes" id="UP001213623"/>
    </source>
</evidence>
<comment type="catalytic activity">
    <reaction evidence="8">
        <text>a diacylglycerol + H2O = a monoacylglycerol + a fatty acid + H(+)</text>
        <dbReference type="Rhea" id="RHEA:32731"/>
        <dbReference type="ChEBI" id="CHEBI:15377"/>
        <dbReference type="ChEBI" id="CHEBI:15378"/>
        <dbReference type="ChEBI" id="CHEBI:17408"/>
        <dbReference type="ChEBI" id="CHEBI:18035"/>
        <dbReference type="ChEBI" id="CHEBI:28868"/>
    </reaction>
</comment>
<dbReference type="Proteomes" id="UP001213623">
    <property type="component" value="Chromosome 6"/>
</dbReference>
<comment type="similarity">
    <text evidence="7">Belongs to the AB hydrolase superfamily. Lipase family. Class Lip subfamily.</text>
</comment>
<dbReference type="Pfam" id="PF03583">
    <property type="entry name" value="LIP"/>
    <property type="match status" value="1"/>
</dbReference>
<evidence type="ECO:0000256" key="10">
    <source>
        <dbReference type="PIRNR" id="PIRNR029171"/>
    </source>
</evidence>
<evidence type="ECO:0000313" key="11">
    <source>
        <dbReference type="EMBL" id="WFD28148.1"/>
    </source>
</evidence>
<reference evidence="11" key="1">
    <citation type="submission" date="2023-03" db="EMBL/GenBank/DDBJ databases">
        <title>Mating type loci evolution in Malassezia.</title>
        <authorList>
            <person name="Coelho M.A."/>
        </authorList>
    </citation>
    <scope>NUCLEOTIDE SEQUENCE</scope>
    <source>
        <strain evidence="11">CBS 9557</strain>
    </source>
</reference>
<evidence type="ECO:0000256" key="7">
    <source>
        <dbReference type="ARBA" id="ARBA00043986"/>
    </source>
</evidence>
<keyword evidence="12" id="KW-1185">Reference proteome</keyword>
<evidence type="ECO:0000256" key="6">
    <source>
        <dbReference type="ARBA" id="ARBA00023098"/>
    </source>
</evidence>
<evidence type="ECO:0000256" key="1">
    <source>
        <dbReference type="ARBA" id="ARBA00001024"/>
    </source>
</evidence>
<dbReference type="GO" id="GO:0004806">
    <property type="term" value="F:triacylglycerol lipase activity"/>
    <property type="evidence" value="ECO:0007669"/>
    <property type="project" value="UniProtKB-UniRule"/>
</dbReference>
<keyword evidence="6" id="KW-0443">Lipid metabolism</keyword>
<dbReference type="GO" id="GO:0016042">
    <property type="term" value="P:lipid catabolic process"/>
    <property type="evidence" value="ECO:0007669"/>
    <property type="project" value="UniProtKB-UniRule"/>
</dbReference>
<protein>
    <recommendedName>
        <fullName evidence="2">triacylglycerol lipase</fullName>
        <ecNumber evidence="2">3.1.1.3</ecNumber>
    </recommendedName>
</protein>
<accession>A0AAF0J4K8</accession>
<dbReference type="InterPro" id="IPR005152">
    <property type="entry name" value="Lipase_secreted"/>
</dbReference>
<sequence>MWHPLPWLLTLLALALRIQALAIRGDLPLPTSDTFYSPPKGWEKVKPGTVLRTRKVDVKSFFDVRVKEAWQLLYRTTFISDDQPTTTVTTVLVPHNAKKDKLVLYGNYQDSNGPQCAPSYSYRAGITNDVSATANMATVLIFLQEGYVVTVPDKEGKHNAFAAGHVEGRQTLDGIRATLSFDKLSFSNSTRVAGFGYSGGAIQSGWAASLKKTYAPELNMVGWYAGGTPSNLTDLILLLNKGPFSGFLVAGLQGLSVTYPNMKQALDKWATPKLKEAIKFSKSHCMVDMLLKYPFVDLLSEEYFSKGSRVLETEPFKTVLDQQVMGVHADETPDTPVLMMHGVKDEVAPYDSAFRTYQDWCNQGADVEFITYNNDIAAHFTTMVTTVAPAFVWIRDRLEGKPVQRGCSHKYDNNIILNPKYLGQQFTDILQTLTGLFGDKIGPGDRILKNRIQNTTHA</sequence>
<keyword evidence="10" id="KW-0732">Signal</keyword>
<comment type="catalytic activity">
    <reaction evidence="9">
        <text>a monoacylglycerol + H2O = glycerol + a fatty acid + H(+)</text>
        <dbReference type="Rhea" id="RHEA:15245"/>
        <dbReference type="ChEBI" id="CHEBI:15377"/>
        <dbReference type="ChEBI" id="CHEBI:15378"/>
        <dbReference type="ChEBI" id="CHEBI:17408"/>
        <dbReference type="ChEBI" id="CHEBI:17754"/>
        <dbReference type="ChEBI" id="CHEBI:28868"/>
    </reaction>
</comment>